<dbReference type="AlphaFoldDB" id="A0A2U8FQ47"/>
<feature type="region of interest" description="Disordered" evidence="1">
    <location>
        <begin position="111"/>
        <end position="142"/>
    </location>
</feature>
<accession>A0A2U8FQ47</accession>
<reference evidence="2 3" key="1">
    <citation type="submission" date="2018-05" db="EMBL/GenBank/DDBJ databases">
        <title>complete genome sequence of Aquabacterium olei NBRC 110486.</title>
        <authorList>
            <person name="Tang B."/>
            <person name="Chang J."/>
            <person name="Zhang L."/>
            <person name="Yang H."/>
        </authorList>
    </citation>
    <scope>NUCLEOTIDE SEQUENCE [LARGE SCALE GENOMIC DNA]</scope>
    <source>
        <strain evidence="2 3">NBRC 110486</strain>
    </source>
</reference>
<evidence type="ECO:0000313" key="2">
    <source>
        <dbReference type="EMBL" id="AWI53182.1"/>
    </source>
</evidence>
<dbReference type="KEGG" id="aon:DEH84_06875"/>
<evidence type="ECO:0000256" key="1">
    <source>
        <dbReference type="SAM" id="MobiDB-lite"/>
    </source>
</evidence>
<dbReference type="EMBL" id="CP029210">
    <property type="protein sequence ID" value="AWI53182.1"/>
    <property type="molecule type" value="Genomic_DNA"/>
</dbReference>
<gene>
    <name evidence="2" type="ORF">DEH84_06875</name>
</gene>
<dbReference type="RefSeq" id="WP_109035969.1">
    <property type="nucleotide sequence ID" value="NZ_CP029210.1"/>
</dbReference>
<name>A0A2U8FQ47_9BURK</name>
<dbReference type="Proteomes" id="UP000244892">
    <property type="component" value="Chromosome"/>
</dbReference>
<sequence>MSSLSAARALAAAINVPQGDKTPPEVRQLLAAFASIKPAPCSDCERSGRCAADRTACWSFVAYVQTGKRQKEYLRVFPSRELFDLAQRSEAGPDDPLPDMPPRLAALVEARRHEQVQASKRRLAEATARKRAAKAEAMGGAS</sequence>
<organism evidence="2 3">
    <name type="scientific">Aquabacterium olei</name>
    <dbReference type="NCBI Taxonomy" id="1296669"/>
    <lineage>
        <taxon>Bacteria</taxon>
        <taxon>Pseudomonadati</taxon>
        <taxon>Pseudomonadota</taxon>
        <taxon>Betaproteobacteria</taxon>
        <taxon>Burkholderiales</taxon>
        <taxon>Aquabacterium</taxon>
    </lineage>
</organism>
<evidence type="ECO:0000313" key="3">
    <source>
        <dbReference type="Proteomes" id="UP000244892"/>
    </source>
</evidence>
<protein>
    <submittedName>
        <fullName evidence="2">Uncharacterized protein</fullName>
    </submittedName>
</protein>
<keyword evidence="3" id="KW-1185">Reference proteome</keyword>
<proteinExistence type="predicted"/>